<comment type="subcellular location">
    <subcellularLocation>
        <location evidence="1">Mitochondrion</location>
    </subcellularLocation>
</comment>
<evidence type="ECO:0000256" key="6">
    <source>
        <dbReference type="ARBA" id="ARBA00035289"/>
    </source>
</evidence>
<dbReference type="AlphaFoldDB" id="A0A2S2P397"/>
<dbReference type="PANTHER" id="PTHR21183">
    <property type="entry name" value="RIBOSOMAL PROTEIN L47, MITOCHONDRIAL-RELATED"/>
    <property type="match status" value="1"/>
</dbReference>
<dbReference type="PANTHER" id="PTHR21183:SF18">
    <property type="entry name" value="LARGE RIBOSOMAL SUBUNIT PROTEIN UL29M"/>
    <property type="match status" value="1"/>
</dbReference>
<evidence type="ECO:0000256" key="5">
    <source>
        <dbReference type="ARBA" id="ARBA00023274"/>
    </source>
</evidence>
<dbReference type="Pfam" id="PF06984">
    <property type="entry name" value="MRP-L47"/>
    <property type="match status" value="1"/>
</dbReference>
<accession>A0A2S2P397</accession>
<evidence type="ECO:0000256" key="1">
    <source>
        <dbReference type="ARBA" id="ARBA00004173"/>
    </source>
</evidence>
<dbReference type="GO" id="GO:0032543">
    <property type="term" value="P:mitochondrial translation"/>
    <property type="evidence" value="ECO:0007669"/>
    <property type="project" value="TreeGrafter"/>
</dbReference>
<protein>
    <recommendedName>
        <fullName evidence="6">Large ribosomal subunit protein uL29m</fullName>
    </recommendedName>
</protein>
<proteinExistence type="inferred from homology"/>
<evidence type="ECO:0000256" key="4">
    <source>
        <dbReference type="ARBA" id="ARBA00023128"/>
    </source>
</evidence>
<dbReference type="Gene3D" id="6.10.330.20">
    <property type="match status" value="1"/>
</dbReference>
<keyword evidence="5" id="KW-0687">Ribonucleoprotein</keyword>
<dbReference type="EMBL" id="GGMR01011069">
    <property type="protein sequence ID" value="MBY23688.1"/>
    <property type="molecule type" value="Transcribed_RNA"/>
</dbReference>
<dbReference type="GO" id="GO:0003735">
    <property type="term" value="F:structural constituent of ribosome"/>
    <property type="evidence" value="ECO:0007669"/>
    <property type="project" value="InterPro"/>
</dbReference>
<dbReference type="InterPro" id="IPR010729">
    <property type="entry name" value="Ribosomal_uL29_mit"/>
</dbReference>
<name>A0A2S2P397_SCHGA</name>
<keyword evidence="4" id="KW-0496">Mitochondrion</keyword>
<dbReference type="InterPro" id="IPR038340">
    <property type="entry name" value="MRP-L47_sf"/>
</dbReference>
<dbReference type="GO" id="GO:0005762">
    <property type="term" value="C:mitochondrial large ribosomal subunit"/>
    <property type="evidence" value="ECO:0007669"/>
    <property type="project" value="TreeGrafter"/>
</dbReference>
<keyword evidence="3 7" id="KW-0689">Ribosomal protein</keyword>
<organism evidence="7">
    <name type="scientific">Schizaphis graminum</name>
    <name type="common">Green bug aphid</name>
    <dbReference type="NCBI Taxonomy" id="13262"/>
    <lineage>
        <taxon>Eukaryota</taxon>
        <taxon>Metazoa</taxon>
        <taxon>Ecdysozoa</taxon>
        <taxon>Arthropoda</taxon>
        <taxon>Hexapoda</taxon>
        <taxon>Insecta</taxon>
        <taxon>Pterygota</taxon>
        <taxon>Neoptera</taxon>
        <taxon>Paraneoptera</taxon>
        <taxon>Hemiptera</taxon>
        <taxon>Sternorrhyncha</taxon>
        <taxon>Aphidomorpha</taxon>
        <taxon>Aphidoidea</taxon>
        <taxon>Aphididae</taxon>
        <taxon>Aphidini</taxon>
        <taxon>Schizaphis</taxon>
    </lineage>
</organism>
<evidence type="ECO:0000313" key="7">
    <source>
        <dbReference type="EMBL" id="MBY23688.1"/>
    </source>
</evidence>
<sequence length="246" mass="29744">MAFRILSKCRIFQNISNTTLHTNIRSNGVHISTVHRDLMEFFDDKKNWAVEHIKVGRSWTKDELRIKSNQDLHKLWYVLLKERNMLLTMEHECKAQIELFPNPERIDKVEESMNNLETVVRERNEAYYKLEVGESAERPGQLVTNLLGLNFFYRKFEHLIPKFLNKKWRNKHTFNIVNGNIEKFQRLYREKLHNANRKSRNRDRNHVMHLMKRYPNLDMDAVKQQYPSVDIEKIKNYHKVRGHYVP</sequence>
<evidence type="ECO:0000256" key="3">
    <source>
        <dbReference type="ARBA" id="ARBA00022980"/>
    </source>
</evidence>
<reference evidence="7" key="1">
    <citation type="submission" date="2018-04" db="EMBL/GenBank/DDBJ databases">
        <title>Transcriptome of Schizaphis graminum biotype I.</title>
        <authorList>
            <person name="Scully E.D."/>
            <person name="Geib S.M."/>
            <person name="Palmer N.A."/>
            <person name="Koch K."/>
            <person name="Bradshaw J."/>
            <person name="Heng-Moss T."/>
            <person name="Sarath G."/>
        </authorList>
    </citation>
    <scope>NUCLEOTIDE SEQUENCE</scope>
</reference>
<gene>
    <name evidence="7" type="primary">MRPL47</name>
    <name evidence="7" type="ORF">g.118375</name>
</gene>
<comment type="similarity">
    <text evidence="2">Belongs to the universal ribosomal protein uL29 family.</text>
</comment>
<evidence type="ECO:0000256" key="2">
    <source>
        <dbReference type="ARBA" id="ARBA00009254"/>
    </source>
</evidence>